<dbReference type="PATRIC" id="fig|1398.26.peg.2702"/>
<dbReference type="SFLD" id="SFLDG01129">
    <property type="entry name" value="C1.5:_HAD__Beta-PGM__Phosphata"/>
    <property type="match status" value="1"/>
</dbReference>
<dbReference type="InterPro" id="IPR023198">
    <property type="entry name" value="PGP-like_dom2"/>
</dbReference>
<evidence type="ECO:0000256" key="2">
    <source>
        <dbReference type="ARBA" id="ARBA00022723"/>
    </source>
</evidence>
<protein>
    <submittedName>
        <fullName evidence="4">Uncharacterized protein</fullName>
    </submittedName>
</protein>
<dbReference type="InterPro" id="IPR041492">
    <property type="entry name" value="HAD_2"/>
</dbReference>
<dbReference type="Gene3D" id="3.40.50.1000">
    <property type="entry name" value="HAD superfamily/HAD-like"/>
    <property type="match status" value="1"/>
</dbReference>
<accession>A0A150K1P7</accession>
<evidence type="ECO:0000313" key="4">
    <source>
        <dbReference type="EMBL" id="KYC63356.1"/>
    </source>
</evidence>
<dbReference type="InterPro" id="IPR023214">
    <property type="entry name" value="HAD_sf"/>
</dbReference>
<dbReference type="PRINTS" id="PR00413">
    <property type="entry name" value="HADHALOGNASE"/>
</dbReference>
<dbReference type="Gene3D" id="1.10.150.240">
    <property type="entry name" value="Putative phosphatase, domain 2"/>
    <property type="match status" value="1"/>
</dbReference>
<keyword evidence="3" id="KW-0378">Hydrolase</keyword>
<comment type="similarity">
    <text evidence="1">Belongs to the HAD-like hydrolase superfamily. CbbY/CbbZ/Gph/YieH family.</text>
</comment>
<dbReference type="PANTHER" id="PTHR18901">
    <property type="entry name" value="2-DEOXYGLUCOSE-6-PHOSPHATE PHOSPHATASE 2"/>
    <property type="match status" value="1"/>
</dbReference>
<dbReference type="Pfam" id="PF13419">
    <property type="entry name" value="HAD_2"/>
    <property type="match status" value="1"/>
</dbReference>
<dbReference type="PANTHER" id="PTHR18901:SF38">
    <property type="entry name" value="PSEUDOURIDINE-5'-PHOSPHATASE"/>
    <property type="match status" value="1"/>
</dbReference>
<dbReference type="NCBIfam" id="TIGR01549">
    <property type="entry name" value="HAD-SF-IA-v1"/>
    <property type="match status" value="1"/>
</dbReference>
<dbReference type="InterPro" id="IPR036412">
    <property type="entry name" value="HAD-like_sf"/>
</dbReference>
<dbReference type="NCBIfam" id="TIGR01509">
    <property type="entry name" value="HAD-SF-IA-v3"/>
    <property type="match status" value="1"/>
</dbReference>
<dbReference type="GO" id="GO:0016787">
    <property type="term" value="F:hydrolase activity"/>
    <property type="evidence" value="ECO:0007669"/>
    <property type="project" value="UniProtKB-KW"/>
</dbReference>
<dbReference type="CDD" id="cd16423">
    <property type="entry name" value="HAD_BPGM-like"/>
    <property type="match status" value="1"/>
</dbReference>
<dbReference type="EMBL" id="LQYG01000040">
    <property type="protein sequence ID" value="KYC63356.1"/>
    <property type="molecule type" value="Genomic_DNA"/>
</dbReference>
<dbReference type="GO" id="GO:0046872">
    <property type="term" value="F:metal ion binding"/>
    <property type="evidence" value="ECO:0007669"/>
    <property type="project" value="UniProtKB-KW"/>
</dbReference>
<dbReference type="Proteomes" id="UP000075288">
    <property type="component" value="Unassembled WGS sequence"/>
</dbReference>
<proteinExistence type="inferred from homology"/>
<comment type="caution">
    <text evidence="4">The sequence shown here is derived from an EMBL/GenBank/DDBJ whole genome shotgun (WGS) entry which is preliminary data.</text>
</comment>
<dbReference type="SFLD" id="SFLDS00003">
    <property type="entry name" value="Haloacid_Dehalogenase"/>
    <property type="match status" value="1"/>
</dbReference>
<dbReference type="AlphaFoldDB" id="A0A150K1P7"/>
<dbReference type="RefSeq" id="WP_061566512.1">
    <property type="nucleotide sequence ID" value="NZ_LQYG01000040.1"/>
</dbReference>
<dbReference type="InterPro" id="IPR006439">
    <property type="entry name" value="HAD-SF_hydro_IA"/>
</dbReference>
<organism evidence="4 5">
    <name type="scientific">Heyndrickxia coagulans</name>
    <name type="common">Weizmannia coagulans</name>
    <dbReference type="NCBI Taxonomy" id="1398"/>
    <lineage>
        <taxon>Bacteria</taxon>
        <taxon>Bacillati</taxon>
        <taxon>Bacillota</taxon>
        <taxon>Bacilli</taxon>
        <taxon>Bacillales</taxon>
        <taxon>Bacillaceae</taxon>
        <taxon>Heyndrickxia</taxon>
    </lineage>
</organism>
<sequence>MIKAVIFDFDGLIMDTESEHYEALCEIFRGYNCEMPLELWGKGVGTHSGFKPFKYLEEQIKKPLDTEKLDHELEEMFLKRLEKGAAREGVEDYLKSAKNLGLKVGLASSSDRKWLHRYLRQLGLLAYFDCIKSSDDVEKVKPDPALYLKAAVCLGVEPEQCLVFEDSPNGSLAAKRAGMACVVVPNRVTKDLKFGEIDHRLGSMAETPLEEVIRFIESR</sequence>
<gene>
    <name evidence="4" type="ORF">B4098_0700</name>
</gene>
<keyword evidence="2" id="KW-0479">Metal-binding</keyword>
<evidence type="ECO:0000256" key="1">
    <source>
        <dbReference type="ARBA" id="ARBA00006171"/>
    </source>
</evidence>
<dbReference type="FunFam" id="3.40.50.1000:FF:000036">
    <property type="entry name" value="HAD family hydrolase"/>
    <property type="match status" value="1"/>
</dbReference>
<dbReference type="SUPFAM" id="SSF56784">
    <property type="entry name" value="HAD-like"/>
    <property type="match status" value="1"/>
</dbReference>
<dbReference type="SFLD" id="SFLDG01135">
    <property type="entry name" value="C1.5.6:_HAD__Beta-PGM__Phospha"/>
    <property type="match status" value="1"/>
</dbReference>
<evidence type="ECO:0000256" key="3">
    <source>
        <dbReference type="ARBA" id="ARBA00022801"/>
    </source>
</evidence>
<evidence type="ECO:0000313" key="5">
    <source>
        <dbReference type="Proteomes" id="UP000075288"/>
    </source>
</evidence>
<reference evidence="4 5" key="1">
    <citation type="submission" date="2016-01" db="EMBL/GenBank/DDBJ databases">
        <title>Genome Sequences of Twelve Sporeforming Bacillus Species Isolated from Foods.</title>
        <authorList>
            <person name="Berendsen E.M."/>
            <person name="Wells-Bennik M.H."/>
            <person name="Krawcyk A.O."/>
            <person name="De Jong A."/>
            <person name="Holsappel S."/>
            <person name="Eijlander R.T."/>
            <person name="Kuipers O.P."/>
        </authorList>
    </citation>
    <scope>NUCLEOTIDE SEQUENCE [LARGE SCALE GENOMIC DNA]</scope>
    <source>
        <strain evidence="4 5">B4098</strain>
    </source>
</reference>
<name>A0A150K1P7_HEYCO</name>